<dbReference type="Pfam" id="PF01679">
    <property type="entry name" value="Pmp3"/>
    <property type="match status" value="1"/>
</dbReference>
<evidence type="ECO:0000256" key="4">
    <source>
        <dbReference type="ARBA" id="ARBA00022989"/>
    </source>
</evidence>
<evidence type="ECO:0000256" key="6">
    <source>
        <dbReference type="SAM" id="MobiDB-lite"/>
    </source>
</evidence>
<evidence type="ECO:0000256" key="5">
    <source>
        <dbReference type="ARBA" id="ARBA00023136"/>
    </source>
</evidence>
<organism evidence="8 9">
    <name type="scientific">Tothia fuscella</name>
    <dbReference type="NCBI Taxonomy" id="1048955"/>
    <lineage>
        <taxon>Eukaryota</taxon>
        <taxon>Fungi</taxon>
        <taxon>Dikarya</taxon>
        <taxon>Ascomycota</taxon>
        <taxon>Pezizomycotina</taxon>
        <taxon>Dothideomycetes</taxon>
        <taxon>Pleosporomycetidae</taxon>
        <taxon>Venturiales</taxon>
        <taxon>Cylindrosympodiaceae</taxon>
        <taxon>Tothia</taxon>
    </lineage>
</organism>
<dbReference type="OrthoDB" id="2802411at2759"/>
<evidence type="ECO:0000256" key="7">
    <source>
        <dbReference type="SAM" id="Phobius"/>
    </source>
</evidence>
<dbReference type="PANTHER" id="PTHR21659">
    <property type="entry name" value="HYDROPHOBIC PROTEIN RCI2 LOW TEMPERATURE AND SALT RESPONSIVE PROTEIN LTI6 -RELATED"/>
    <property type="match status" value="1"/>
</dbReference>
<dbReference type="AlphaFoldDB" id="A0A9P4NNJ2"/>
<feature type="compositionally biased region" description="Polar residues" evidence="6">
    <location>
        <begin position="125"/>
        <end position="137"/>
    </location>
</feature>
<dbReference type="InterPro" id="IPR000612">
    <property type="entry name" value="PMP3"/>
</dbReference>
<sequence>MCDGPDLFLCILSIFFPPIGVWVKRGICSADGLINIALCCLGFLPGLIHSWYIISAYPDPGYEAVPQDSEGRAHVVYYYGSVGPSPNAQFHGQQAGTANAFSAQGAPKGAQKSKKSLKPTPSAAPANTGSGEGSSANPDMPPPTYADAVMADNKVQDRS</sequence>
<feature type="compositionally biased region" description="Polar residues" evidence="6">
    <location>
        <begin position="88"/>
        <end position="102"/>
    </location>
</feature>
<accession>A0A9P4NNJ2</accession>
<evidence type="ECO:0000256" key="1">
    <source>
        <dbReference type="ARBA" id="ARBA00004370"/>
    </source>
</evidence>
<name>A0A9P4NNJ2_9PEZI</name>
<comment type="caution">
    <text evidence="8">The sequence shown here is derived from an EMBL/GenBank/DDBJ whole genome shotgun (WGS) entry which is preliminary data.</text>
</comment>
<keyword evidence="3 7" id="KW-0812">Transmembrane</keyword>
<keyword evidence="4 7" id="KW-1133">Transmembrane helix</keyword>
<evidence type="ECO:0008006" key="10">
    <source>
        <dbReference type="Google" id="ProtNLM"/>
    </source>
</evidence>
<dbReference type="PROSITE" id="PS01309">
    <property type="entry name" value="UPF0057"/>
    <property type="match status" value="1"/>
</dbReference>
<keyword evidence="5 7" id="KW-0472">Membrane</keyword>
<evidence type="ECO:0000256" key="2">
    <source>
        <dbReference type="ARBA" id="ARBA00009530"/>
    </source>
</evidence>
<comment type="similarity">
    <text evidence="2">Belongs to the UPF0057 (PMP3) family.</text>
</comment>
<gene>
    <name evidence="8" type="ORF">EJ08DRAFT_325491</name>
</gene>
<protein>
    <recommendedName>
        <fullName evidence="10">Stress response RCI peptide</fullName>
    </recommendedName>
</protein>
<feature type="transmembrane region" description="Helical" evidence="7">
    <location>
        <begin position="6"/>
        <end position="23"/>
    </location>
</feature>
<dbReference type="EMBL" id="MU007055">
    <property type="protein sequence ID" value="KAF2428276.1"/>
    <property type="molecule type" value="Genomic_DNA"/>
</dbReference>
<comment type="subcellular location">
    <subcellularLocation>
        <location evidence="1">Membrane</location>
    </subcellularLocation>
</comment>
<reference evidence="8" key="1">
    <citation type="journal article" date="2020" name="Stud. Mycol.">
        <title>101 Dothideomycetes genomes: a test case for predicting lifestyles and emergence of pathogens.</title>
        <authorList>
            <person name="Haridas S."/>
            <person name="Albert R."/>
            <person name="Binder M."/>
            <person name="Bloem J."/>
            <person name="Labutti K."/>
            <person name="Salamov A."/>
            <person name="Andreopoulos B."/>
            <person name="Baker S."/>
            <person name="Barry K."/>
            <person name="Bills G."/>
            <person name="Bluhm B."/>
            <person name="Cannon C."/>
            <person name="Castanera R."/>
            <person name="Culley D."/>
            <person name="Daum C."/>
            <person name="Ezra D."/>
            <person name="Gonzalez J."/>
            <person name="Henrissat B."/>
            <person name="Kuo A."/>
            <person name="Liang C."/>
            <person name="Lipzen A."/>
            <person name="Lutzoni F."/>
            <person name="Magnuson J."/>
            <person name="Mondo S."/>
            <person name="Nolan M."/>
            <person name="Ohm R."/>
            <person name="Pangilinan J."/>
            <person name="Park H.-J."/>
            <person name="Ramirez L."/>
            <person name="Alfaro M."/>
            <person name="Sun H."/>
            <person name="Tritt A."/>
            <person name="Yoshinaga Y."/>
            <person name="Zwiers L.-H."/>
            <person name="Turgeon B."/>
            <person name="Goodwin S."/>
            <person name="Spatafora J."/>
            <person name="Crous P."/>
            <person name="Grigoriev I."/>
        </authorList>
    </citation>
    <scope>NUCLEOTIDE SEQUENCE</scope>
    <source>
        <strain evidence="8">CBS 130266</strain>
    </source>
</reference>
<evidence type="ECO:0000313" key="8">
    <source>
        <dbReference type="EMBL" id="KAF2428276.1"/>
    </source>
</evidence>
<dbReference type="Proteomes" id="UP000800235">
    <property type="component" value="Unassembled WGS sequence"/>
</dbReference>
<keyword evidence="9" id="KW-1185">Reference proteome</keyword>
<evidence type="ECO:0000313" key="9">
    <source>
        <dbReference type="Proteomes" id="UP000800235"/>
    </source>
</evidence>
<evidence type="ECO:0000256" key="3">
    <source>
        <dbReference type="ARBA" id="ARBA00022692"/>
    </source>
</evidence>
<feature type="region of interest" description="Disordered" evidence="6">
    <location>
        <begin position="88"/>
        <end position="159"/>
    </location>
</feature>
<dbReference type="PANTHER" id="PTHR21659:SF57">
    <property type="entry name" value="PLASMA MEMBRANE PROTEOLIPID 31"/>
    <property type="match status" value="1"/>
</dbReference>
<feature type="transmembrane region" description="Helical" evidence="7">
    <location>
        <begin position="35"/>
        <end position="54"/>
    </location>
</feature>
<proteinExistence type="inferred from homology"/>
<dbReference type="GO" id="GO:0016020">
    <property type="term" value="C:membrane"/>
    <property type="evidence" value="ECO:0007669"/>
    <property type="project" value="UniProtKB-SubCell"/>
</dbReference>